<reference evidence="2 3" key="1">
    <citation type="journal article" date="2019" name="Nat. Ecol. Evol.">
        <title>Megaphylogeny resolves global patterns of mushroom evolution.</title>
        <authorList>
            <person name="Varga T."/>
            <person name="Krizsan K."/>
            <person name="Foldi C."/>
            <person name="Dima B."/>
            <person name="Sanchez-Garcia M."/>
            <person name="Sanchez-Ramirez S."/>
            <person name="Szollosi G.J."/>
            <person name="Szarkandi J.G."/>
            <person name="Papp V."/>
            <person name="Albert L."/>
            <person name="Andreopoulos W."/>
            <person name="Angelini C."/>
            <person name="Antonin V."/>
            <person name="Barry K.W."/>
            <person name="Bougher N.L."/>
            <person name="Buchanan P."/>
            <person name="Buyck B."/>
            <person name="Bense V."/>
            <person name="Catcheside P."/>
            <person name="Chovatia M."/>
            <person name="Cooper J."/>
            <person name="Damon W."/>
            <person name="Desjardin D."/>
            <person name="Finy P."/>
            <person name="Geml J."/>
            <person name="Haridas S."/>
            <person name="Hughes K."/>
            <person name="Justo A."/>
            <person name="Karasinski D."/>
            <person name="Kautmanova I."/>
            <person name="Kiss B."/>
            <person name="Kocsube S."/>
            <person name="Kotiranta H."/>
            <person name="LaButti K.M."/>
            <person name="Lechner B.E."/>
            <person name="Liimatainen K."/>
            <person name="Lipzen A."/>
            <person name="Lukacs Z."/>
            <person name="Mihaltcheva S."/>
            <person name="Morgado L.N."/>
            <person name="Niskanen T."/>
            <person name="Noordeloos M.E."/>
            <person name="Ohm R.A."/>
            <person name="Ortiz-Santana B."/>
            <person name="Ovrebo C."/>
            <person name="Racz N."/>
            <person name="Riley R."/>
            <person name="Savchenko A."/>
            <person name="Shiryaev A."/>
            <person name="Soop K."/>
            <person name="Spirin V."/>
            <person name="Szebenyi C."/>
            <person name="Tomsovsky M."/>
            <person name="Tulloss R.E."/>
            <person name="Uehling J."/>
            <person name="Grigoriev I.V."/>
            <person name="Vagvolgyi C."/>
            <person name="Papp T."/>
            <person name="Martin F.M."/>
            <person name="Miettinen O."/>
            <person name="Hibbett D.S."/>
            <person name="Nagy L.G."/>
        </authorList>
    </citation>
    <scope>NUCLEOTIDE SEQUENCE [LARGE SCALE GENOMIC DNA]</scope>
    <source>
        <strain evidence="2 3">FP101781</strain>
    </source>
</reference>
<evidence type="ECO:0000313" key="2">
    <source>
        <dbReference type="EMBL" id="TEB37078.1"/>
    </source>
</evidence>
<keyword evidence="3" id="KW-1185">Reference proteome</keyword>
<sequence>MRLYRSSVVNWTLPSPFASDTCYFCGGQECRDDDKTLPTNRWRREASAGGWQSRDVTQNHLFLSLTAFEFVVAPDVGTVEGPISTYRALGAYWSPTACAISAVLPFVIVVLRTDSLVSVSTPCLSTPTCPIQHRQLMGISKQLPPLFH</sequence>
<organism evidence="2 3">
    <name type="scientific">Coprinellus micaceus</name>
    <name type="common">Glistening ink-cap mushroom</name>
    <name type="synonym">Coprinus micaceus</name>
    <dbReference type="NCBI Taxonomy" id="71717"/>
    <lineage>
        <taxon>Eukaryota</taxon>
        <taxon>Fungi</taxon>
        <taxon>Dikarya</taxon>
        <taxon>Basidiomycota</taxon>
        <taxon>Agaricomycotina</taxon>
        <taxon>Agaricomycetes</taxon>
        <taxon>Agaricomycetidae</taxon>
        <taxon>Agaricales</taxon>
        <taxon>Agaricineae</taxon>
        <taxon>Psathyrellaceae</taxon>
        <taxon>Coprinellus</taxon>
    </lineage>
</organism>
<dbReference type="Proteomes" id="UP000298030">
    <property type="component" value="Unassembled WGS sequence"/>
</dbReference>
<proteinExistence type="predicted"/>
<keyword evidence="1" id="KW-0812">Transmembrane</keyword>
<comment type="caution">
    <text evidence="2">The sequence shown here is derived from an EMBL/GenBank/DDBJ whole genome shotgun (WGS) entry which is preliminary data.</text>
</comment>
<dbReference type="EMBL" id="QPFP01000004">
    <property type="protein sequence ID" value="TEB37078.1"/>
    <property type="molecule type" value="Genomic_DNA"/>
</dbReference>
<feature type="transmembrane region" description="Helical" evidence="1">
    <location>
        <begin position="92"/>
        <end position="111"/>
    </location>
</feature>
<gene>
    <name evidence="2" type="ORF">FA13DRAFT_887098</name>
</gene>
<name>A0A4Y7TT58_COPMI</name>
<dbReference type="AlphaFoldDB" id="A0A4Y7TT58"/>
<keyword evidence="1" id="KW-0472">Membrane</keyword>
<evidence type="ECO:0000313" key="3">
    <source>
        <dbReference type="Proteomes" id="UP000298030"/>
    </source>
</evidence>
<accession>A0A4Y7TT58</accession>
<evidence type="ECO:0000256" key="1">
    <source>
        <dbReference type="SAM" id="Phobius"/>
    </source>
</evidence>
<protein>
    <submittedName>
        <fullName evidence="2">Uncharacterized protein</fullName>
    </submittedName>
</protein>
<keyword evidence="1" id="KW-1133">Transmembrane helix</keyword>